<evidence type="ECO:0000313" key="2">
    <source>
        <dbReference type="EMBL" id="WOX06776.1"/>
    </source>
</evidence>
<evidence type="ECO:0008006" key="4">
    <source>
        <dbReference type="Google" id="ProtNLM"/>
    </source>
</evidence>
<keyword evidence="3" id="KW-1185">Reference proteome</keyword>
<evidence type="ECO:0000313" key="3">
    <source>
        <dbReference type="Proteomes" id="UP001302477"/>
    </source>
</evidence>
<dbReference type="RefSeq" id="WP_318955212.1">
    <property type="nucleotide sequence ID" value="NZ_CP137555.1"/>
</dbReference>
<dbReference type="EMBL" id="CP137555">
    <property type="protein sequence ID" value="WOX06776.1"/>
    <property type="molecule type" value="Genomic_DNA"/>
</dbReference>
<organism evidence="2 3">
    <name type="scientific">Microbulbifer pacificus</name>
    <dbReference type="NCBI Taxonomy" id="407164"/>
    <lineage>
        <taxon>Bacteria</taxon>
        <taxon>Pseudomonadati</taxon>
        <taxon>Pseudomonadota</taxon>
        <taxon>Gammaproteobacteria</taxon>
        <taxon>Cellvibrionales</taxon>
        <taxon>Microbulbiferaceae</taxon>
        <taxon>Microbulbifer</taxon>
    </lineage>
</organism>
<protein>
    <recommendedName>
        <fullName evidence="4">SPOR domain-containing protein</fullName>
    </recommendedName>
</protein>
<dbReference type="GO" id="GO:0042834">
    <property type="term" value="F:peptidoglycan binding"/>
    <property type="evidence" value="ECO:0007669"/>
    <property type="project" value="InterPro"/>
</dbReference>
<reference evidence="2 3" key="1">
    <citation type="submission" date="2023-10" db="EMBL/GenBank/DDBJ databases">
        <title>Description of Microbulbifer bruguierae sp. nov., isolated from the sediments of mangrove plant Bruguiera sexangula and comparative genomic analyses of the genus Microbulbifer.</title>
        <authorList>
            <person name="Long M."/>
        </authorList>
    </citation>
    <scope>NUCLEOTIDE SEQUENCE [LARGE SCALE GENOMIC DNA]</scope>
    <source>
        <strain evidence="2 3">SPO729</strain>
    </source>
</reference>
<proteinExistence type="predicted"/>
<feature type="signal peptide" evidence="1">
    <location>
        <begin position="1"/>
        <end position="27"/>
    </location>
</feature>
<dbReference type="KEGG" id="mpaf:R5R33_06515"/>
<dbReference type="InterPro" id="IPR036680">
    <property type="entry name" value="SPOR-like_sf"/>
</dbReference>
<dbReference type="Proteomes" id="UP001302477">
    <property type="component" value="Chromosome"/>
</dbReference>
<gene>
    <name evidence="2" type="ORF">R5R33_06515</name>
</gene>
<dbReference type="AlphaFoldDB" id="A0AAU0N1U5"/>
<name>A0AAU0N1U5_9GAMM</name>
<feature type="chain" id="PRO_5043681301" description="SPOR domain-containing protein" evidence="1">
    <location>
        <begin position="28"/>
        <end position="241"/>
    </location>
</feature>
<keyword evidence="1" id="KW-0732">Signal</keyword>
<accession>A0AAU0N1U5</accession>
<dbReference type="SUPFAM" id="SSF110997">
    <property type="entry name" value="Sporulation related repeat"/>
    <property type="match status" value="1"/>
</dbReference>
<sequence length="241" mass="26809">MRWIFFLLAAANLGLLAWFVTTDTAPAARVAPQVVEGDAGSIALVSEADSSQLSAPAREVAPPASVTRQKAPVRAAKSTAQLCSLVGPFDEAYQGEEVARRLQALQVPAAMKEIEMQGQMRYWVFLAPLNSSQEAFRKLRELQAAGIDSYVIPKGSLENGISFGIFSEEERARILTNELQGRGFAAQYREEPQTYLERWVVVENTGNGEIADGFWQQLQLDYPEIDRRQNLCSEIREKEIE</sequence>
<evidence type="ECO:0000256" key="1">
    <source>
        <dbReference type="SAM" id="SignalP"/>
    </source>
</evidence>